<gene>
    <name evidence="3" type="ORF">DSTB1V02_LOCUS8084</name>
</gene>
<feature type="domain" description="DOMON" evidence="2">
    <location>
        <begin position="345"/>
        <end position="468"/>
    </location>
</feature>
<evidence type="ECO:0000313" key="3">
    <source>
        <dbReference type="EMBL" id="CAD7248264.1"/>
    </source>
</evidence>
<dbReference type="Proteomes" id="UP000677054">
    <property type="component" value="Unassembled WGS sequence"/>
</dbReference>
<organism evidence="3">
    <name type="scientific">Darwinula stevensoni</name>
    <dbReference type="NCBI Taxonomy" id="69355"/>
    <lineage>
        <taxon>Eukaryota</taxon>
        <taxon>Metazoa</taxon>
        <taxon>Ecdysozoa</taxon>
        <taxon>Arthropoda</taxon>
        <taxon>Crustacea</taxon>
        <taxon>Oligostraca</taxon>
        <taxon>Ostracoda</taxon>
        <taxon>Podocopa</taxon>
        <taxon>Podocopida</taxon>
        <taxon>Darwinulocopina</taxon>
        <taxon>Darwinuloidea</taxon>
        <taxon>Darwinulidae</taxon>
        <taxon>Darwinula</taxon>
    </lineage>
</organism>
<dbReference type="AlphaFoldDB" id="A0A7R9A7P0"/>
<proteinExistence type="predicted"/>
<dbReference type="GO" id="GO:0099072">
    <property type="term" value="P:regulation of postsynaptic membrane neurotransmitter receptor levels"/>
    <property type="evidence" value="ECO:0007669"/>
    <property type="project" value="TreeGrafter"/>
</dbReference>
<dbReference type="PANTHER" id="PTHR46902">
    <property type="entry name" value="DOMON DOMAIN-CONTAINING PROTEIN FRRS1L"/>
    <property type="match status" value="1"/>
</dbReference>
<dbReference type="PROSITE" id="PS50836">
    <property type="entry name" value="DOMON"/>
    <property type="match status" value="1"/>
</dbReference>
<evidence type="ECO:0000256" key="1">
    <source>
        <dbReference type="SAM" id="MobiDB-lite"/>
    </source>
</evidence>
<feature type="compositionally biased region" description="Polar residues" evidence="1">
    <location>
        <begin position="254"/>
        <end position="265"/>
    </location>
</feature>
<evidence type="ECO:0000313" key="4">
    <source>
        <dbReference type="Proteomes" id="UP000677054"/>
    </source>
</evidence>
<dbReference type="InterPro" id="IPR005018">
    <property type="entry name" value="DOMON_domain"/>
</dbReference>
<dbReference type="Pfam" id="PF03351">
    <property type="entry name" value="DOMON"/>
    <property type="match status" value="1"/>
</dbReference>
<dbReference type="EMBL" id="CAJPEV010001770">
    <property type="protein sequence ID" value="CAG0894267.1"/>
    <property type="molecule type" value="Genomic_DNA"/>
</dbReference>
<feature type="region of interest" description="Disordered" evidence="1">
    <location>
        <begin position="244"/>
        <end position="266"/>
    </location>
</feature>
<dbReference type="CDD" id="cd09628">
    <property type="entry name" value="DOMON_SDR_2_like"/>
    <property type="match status" value="1"/>
</dbReference>
<reference evidence="3" key="1">
    <citation type="submission" date="2020-11" db="EMBL/GenBank/DDBJ databases">
        <authorList>
            <person name="Tran Van P."/>
        </authorList>
    </citation>
    <scope>NUCLEOTIDE SEQUENCE</scope>
</reference>
<dbReference type="SMART" id="SM00664">
    <property type="entry name" value="DoH"/>
    <property type="match status" value="3"/>
</dbReference>
<dbReference type="PANTHER" id="PTHR46902:SF1">
    <property type="entry name" value="DOMON DOMAIN-CONTAINING PROTEIN FRRS1L"/>
    <property type="match status" value="1"/>
</dbReference>
<dbReference type="OrthoDB" id="6372137at2759"/>
<protein>
    <recommendedName>
        <fullName evidence="2">DOMON domain-containing protein</fullName>
    </recommendedName>
</protein>
<sequence>MRSALTGGGEIGDEIFVLHNSAMSKREQYYLTKIVLVLKWALAGDKANETYFGQAIVSKQKPIMARMSTPGMVDAVEGLYEECARSRKKCFGCVTSAECYSSNAGCIRSRGCKMIVSYEPTDTPSNLEFAVYARIRDSSDTYVAVGLSLQPKMVEDDGLKLLQGIGGDQEVFCRFTKDFTKQEGNFTNNPVHILLAAGYSSPEGIEYHVFRAAKKEAEVLINVTSRYEEEVEKYPRETLLDFHNAQPGKENRHGSSTLVDTSDTSGGRFEIPVERNDIQVEKPRIAGIRSEEALAESRTNFIQLFQNQVSEDIYNGCGTSKICFGCTDSDSCTWRDAGCINARSCSMVVSFQSGPQGGLSVRLQGTYSQDPGYVALGFSTDARMGGDAVIGCINQGGSVNISRSFNPSGEKTNVLLSASEETAGLQGESGSYSDGSIFCSFTLAPEISANGQIFNFTTTPYFPLLAVGPASSAGQLQYHSMRASSLDAVDFLKQEDPYESCGDTKKCIGCEGNLCVESDGCLRDRTCEMFLSFIPAKQDETSITITMMRREAGQSSYVAMGFSEDQLMEEQGDGLAEMSSSYRDGVLICTFTYDLVTKSALGGSLDLTNANLYLLLAKGETTSPDRETGLQYHANRGTSLSQFTFMDSSDSFTTPASPASTAVDSFASSFVTAPPTSTSSIEPVTTSKVTVNIFEHIVFLGHRSDLSQFLFE</sequence>
<dbReference type="EMBL" id="LR901287">
    <property type="protein sequence ID" value="CAD7248264.1"/>
    <property type="molecule type" value="Genomic_DNA"/>
</dbReference>
<keyword evidence="4" id="KW-1185">Reference proteome</keyword>
<accession>A0A7R9A7P0</accession>
<evidence type="ECO:0000259" key="2">
    <source>
        <dbReference type="PROSITE" id="PS50836"/>
    </source>
</evidence>
<name>A0A7R9A7P0_9CRUS</name>
<dbReference type="InterPro" id="IPR042789">
    <property type="entry name" value="FRRS1L"/>
</dbReference>
<dbReference type="GO" id="GO:1900449">
    <property type="term" value="P:regulation of glutamate receptor signaling pathway"/>
    <property type="evidence" value="ECO:0007669"/>
    <property type="project" value="InterPro"/>
</dbReference>